<dbReference type="InterPro" id="IPR020559">
    <property type="entry name" value="PRibGlycinamide_synth_CS"/>
</dbReference>
<reference evidence="17 18" key="1">
    <citation type="submission" date="2019-07" db="EMBL/GenBank/DDBJ databases">
        <title>Whole genome shotgun sequence of Aneurinibacillus danicus NBRC 102444.</title>
        <authorList>
            <person name="Hosoyama A."/>
            <person name="Uohara A."/>
            <person name="Ohji S."/>
            <person name="Ichikawa N."/>
        </authorList>
    </citation>
    <scope>NUCLEOTIDE SEQUENCE [LARGE SCALE GENOMIC DNA]</scope>
    <source>
        <strain evidence="17 18">NBRC 102444</strain>
    </source>
</reference>
<dbReference type="InterPro" id="IPR020560">
    <property type="entry name" value="PRibGlycinamide_synth_C-dom"/>
</dbReference>
<accession>A0A511V9P5</accession>
<dbReference type="Proteomes" id="UP000321157">
    <property type="component" value="Unassembled WGS sequence"/>
</dbReference>
<dbReference type="Pfam" id="PF02844">
    <property type="entry name" value="GARS_N"/>
    <property type="match status" value="1"/>
</dbReference>
<dbReference type="EMBL" id="BJXX01000143">
    <property type="protein sequence ID" value="GEN35637.1"/>
    <property type="molecule type" value="Genomic_DNA"/>
</dbReference>
<keyword evidence="8 14" id="KW-0658">Purine biosynthesis</keyword>
<organism evidence="17 18">
    <name type="scientific">Aneurinibacillus danicus</name>
    <dbReference type="NCBI Taxonomy" id="267746"/>
    <lineage>
        <taxon>Bacteria</taxon>
        <taxon>Bacillati</taxon>
        <taxon>Bacillota</taxon>
        <taxon>Bacilli</taxon>
        <taxon>Bacillales</taxon>
        <taxon>Paenibacillaceae</taxon>
        <taxon>Aneurinibacillus group</taxon>
        <taxon>Aneurinibacillus</taxon>
    </lineage>
</organism>
<dbReference type="Gene3D" id="3.30.470.20">
    <property type="entry name" value="ATP-grasp fold, B domain"/>
    <property type="match status" value="1"/>
</dbReference>
<evidence type="ECO:0000256" key="5">
    <source>
        <dbReference type="ARBA" id="ARBA00022598"/>
    </source>
</evidence>
<dbReference type="PANTHER" id="PTHR43472:SF1">
    <property type="entry name" value="PHOSPHORIBOSYLAMINE--GLYCINE LIGASE, CHLOROPLASTIC"/>
    <property type="match status" value="1"/>
</dbReference>
<dbReference type="Gene3D" id="3.40.50.20">
    <property type="match status" value="1"/>
</dbReference>
<evidence type="ECO:0000256" key="6">
    <source>
        <dbReference type="ARBA" id="ARBA00022723"/>
    </source>
</evidence>
<dbReference type="PROSITE" id="PS50975">
    <property type="entry name" value="ATP_GRASP"/>
    <property type="match status" value="1"/>
</dbReference>
<dbReference type="Pfam" id="PF01071">
    <property type="entry name" value="GARS_A"/>
    <property type="match status" value="1"/>
</dbReference>
<dbReference type="GO" id="GO:0046872">
    <property type="term" value="F:metal ion binding"/>
    <property type="evidence" value="ECO:0007669"/>
    <property type="project" value="UniProtKB-KW"/>
</dbReference>
<keyword evidence="7 15" id="KW-0547">Nucleotide-binding</keyword>
<evidence type="ECO:0000256" key="10">
    <source>
        <dbReference type="ARBA" id="ARBA00023211"/>
    </source>
</evidence>
<comment type="catalytic activity">
    <reaction evidence="14">
        <text>5-phospho-beta-D-ribosylamine + glycine + ATP = N(1)-(5-phospho-beta-D-ribosyl)glycinamide + ADP + phosphate + H(+)</text>
        <dbReference type="Rhea" id="RHEA:17453"/>
        <dbReference type="ChEBI" id="CHEBI:15378"/>
        <dbReference type="ChEBI" id="CHEBI:30616"/>
        <dbReference type="ChEBI" id="CHEBI:43474"/>
        <dbReference type="ChEBI" id="CHEBI:57305"/>
        <dbReference type="ChEBI" id="CHEBI:58681"/>
        <dbReference type="ChEBI" id="CHEBI:143788"/>
        <dbReference type="ChEBI" id="CHEBI:456216"/>
        <dbReference type="EC" id="6.3.4.13"/>
    </reaction>
</comment>
<evidence type="ECO:0000256" key="12">
    <source>
        <dbReference type="ARBA" id="ARBA00042242"/>
    </source>
</evidence>
<dbReference type="PROSITE" id="PS00184">
    <property type="entry name" value="GARS"/>
    <property type="match status" value="1"/>
</dbReference>
<dbReference type="GO" id="GO:0006189">
    <property type="term" value="P:'de novo' IMP biosynthetic process"/>
    <property type="evidence" value="ECO:0007669"/>
    <property type="project" value="UniProtKB-UniRule"/>
</dbReference>
<dbReference type="GO" id="GO:0009113">
    <property type="term" value="P:purine nucleobase biosynthetic process"/>
    <property type="evidence" value="ECO:0007669"/>
    <property type="project" value="InterPro"/>
</dbReference>
<dbReference type="SMART" id="SM01209">
    <property type="entry name" value="GARS_A"/>
    <property type="match status" value="1"/>
</dbReference>
<dbReference type="FunFam" id="3.30.1490.20:FF:000006">
    <property type="entry name" value="phosphoribosylamine--glycine ligase, chloroplastic-like"/>
    <property type="match status" value="1"/>
</dbReference>
<evidence type="ECO:0000259" key="16">
    <source>
        <dbReference type="PROSITE" id="PS50975"/>
    </source>
</evidence>
<evidence type="ECO:0000256" key="8">
    <source>
        <dbReference type="ARBA" id="ARBA00022755"/>
    </source>
</evidence>
<dbReference type="InterPro" id="IPR020562">
    <property type="entry name" value="PRibGlycinamide_synth_N"/>
</dbReference>
<keyword evidence="5 14" id="KW-0436">Ligase</keyword>
<dbReference type="SMART" id="SM01210">
    <property type="entry name" value="GARS_C"/>
    <property type="match status" value="1"/>
</dbReference>
<evidence type="ECO:0000256" key="15">
    <source>
        <dbReference type="PROSITE-ProRule" id="PRU00409"/>
    </source>
</evidence>
<gene>
    <name evidence="14 17" type="primary">purD</name>
    <name evidence="17" type="ORF">ADA01nite_30970</name>
</gene>
<keyword evidence="6" id="KW-0479">Metal-binding</keyword>
<evidence type="ECO:0000256" key="2">
    <source>
        <dbReference type="ARBA" id="ARBA00001946"/>
    </source>
</evidence>
<sequence>MKVLVVGGGGREHALVWKLVQSPNVSRVYCAPGNAGIAQMAECISIGVNDFAALAEFVKKEKIELTVVGPEDPLLGGIVDFFEEQGLKIFGPKKEAALLEGSKTFAKDLMKKYRIPTGAYRSFTEYEAALAYVREQGAPIVIKADGLAAGKGVTVAFTPEEAEQALRSMMVDDVFAGAGSRVVIEEYLAGEEMTLLSFVDGETVIPMVPSQDHKPVFNDDKGPNTGGMGTYSPVPHMDNSIVQEAIRTIVMPTAKAMVAEGRPFRGILYTGLMITDKGPKVIEYNARFGDPETQVILPRLASDLADIFLAAVEGRLAECRVEWKQEAAVCVIMASEGYPGSYPKGREITGLPANTADTLVFHAGTAEEGGRIVTSGGRVLGVTALGDDLREAQRKAYETVGRISFEGAHYRTDIGAKALRQAEKNIK</sequence>
<dbReference type="NCBIfam" id="TIGR00877">
    <property type="entry name" value="purD"/>
    <property type="match status" value="1"/>
</dbReference>
<dbReference type="AlphaFoldDB" id="A0A511V9P5"/>
<dbReference type="InterPro" id="IPR011054">
    <property type="entry name" value="Rudment_hybrid_motif"/>
</dbReference>
<dbReference type="UniPathway" id="UPA00074">
    <property type="reaction ID" value="UER00125"/>
</dbReference>
<dbReference type="FunFam" id="3.90.600.10:FF:000001">
    <property type="entry name" value="Trifunctional purine biosynthetic protein adenosine-3"/>
    <property type="match status" value="1"/>
</dbReference>
<dbReference type="InterPro" id="IPR037123">
    <property type="entry name" value="PRibGlycinamide_synth_C_sf"/>
</dbReference>
<evidence type="ECO:0000313" key="17">
    <source>
        <dbReference type="EMBL" id="GEN35637.1"/>
    </source>
</evidence>
<comment type="caution">
    <text evidence="17">The sequence shown here is derived from an EMBL/GenBank/DDBJ whole genome shotgun (WGS) entry which is preliminary data.</text>
</comment>
<feature type="domain" description="ATP-grasp" evidence="16">
    <location>
        <begin position="107"/>
        <end position="313"/>
    </location>
</feature>
<dbReference type="InterPro" id="IPR016185">
    <property type="entry name" value="PreATP-grasp_dom_sf"/>
</dbReference>
<dbReference type="Gene3D" id="3.90.600.10">
    <property type="entry name" value="Phosphoribosylglycinamide synthetase, C-terminal domain"/>
    <property type="match status" value="1"/>
</dbReference>
<evidence type="ECO:0000256" key="4">
    <source>
        <dbReference type="ARBA" id="ARBA00013255"/>
    </source>
</evidence>
<comment type="cofactor">
    <cofactor evidence="2">
        <name>Mg(2+)</name>
        <dbReference type="ChEBI" id="CHEBI:18420"/>
    </cofactor>
</comment>
<dbReference type="GO" id="GO:0005524">
    <property type="term" value="F:ATP binding"/>
    <property type="evidence" value="ECO:0007669"/>
    <property type="project" value="UniProtKB-UniRule"/>
</dbReference>
<protein>
    <recommendedName>
        <fullName evidence="4 14">Phosphoribosylamine--glycine ligase</fullName>
        <ecNumber evidence="4 14">6.3.4.13</ecNumber>
    </recommendedName>
    <alternativeName>
        <fullName evidence="14">GARS</fullName>
    </alternativeName>
    <alternativeName>
        <fullName evidence="12 14">Glycinamide ribonucleotide synthetase</fullName>
    </alternativeName>
    <alternativeName>
        <fullName evidence="13 14">Phosphoribosylglycinamide synthetase</fullName>
    </alternativeName>
</protein>
<dbReference type="RefSeq" id="WP_146811163.1">
    <property type="nucleotide sequence ID" value="NZ_BJXX01000143.1"/>
</dbReference>
<evidence type="ECO:0000256" key="14">
    <source>
        <dbReference type="HAMAP-Rule" id="MF_00138"/>
    </source>
</evidence>
<dbReference type="Gene3D" id="3.30.1490.20">
    <property type="entry name" value="ATP-grasp fold, A domain"/>
    <property type="match status" value="1"/>
</dbReference>
<dbReference type="FunFam" id="3.30.470.20:FF:000018">
    <property type="entry name" value="Trifunctional purine biosynthetic protein adenosine-3"/>
    <property type="match status" value="1"/>
</dbReference>
<dbReference type="OrthoDB" id="9807240at2"/>
<dbReference type="SUPFAM" id="SSF51246">
    <property type="entry name" value="Rudiment single hybrid motif"/>
    <property type="match status" value="1"/>
</dbReference>
<comment type="similarity">
    <text evidence="11 14">Belongs to the GARS family.</text>
</comment>
<keyword evidence="18" id="KW-1185">Reference proteome</keyword>
<proteinExistence type="inferred from homology"/>
<evidence type="ECO:0000256" key="3">
    <source>
        <dbReference type="ARBA" id="ARBA00005174"/>
    </source>
</evidence>
<comment type="cofactor">
    <cofactor evidence="1">
        <name>Mn(2+)</name>
        <dbReference type="ChEBI" id="CHEBI:29035"/>
    </cofactor>
</comment>
<dbReference type="PANTHER" id="PTHR43472">
    <property type="entry name" value="PHOSPHORIBOSYLAMINE--GLYCINE LIGASE"/>
    <property type="match status" value="1"/>
</dbReference>
<evidence type="ECO:0000256" key="9">
    <source>
        <dbReference type="ARBA" id="ARBA00022840"/>
    </source>
</evidence>
<evidence type="ECO:0000256" key="13">
    <source>
        <dbReference type="ARBA" id="ARBA00042864"/>
    </source>
</evidence>
<dbReference type="SUPFAM" id="SSF56059">
    <property type="entry name" value="Glutathione synthetase ATP-binding domain-like"/>
    <property type="match status" value="1"/>
</dbReference>
<dbReference type="InterPro" id="IPR011761">
    <property type="entry name" value="ATP-grasp"/>
</dbReference>
<dbReference type="InterPro" id="IPR013815">
    <property type="entry name" value="ATP_grasp_subdomain_1"/>
</dbReference>
<evidence type="ECO:0000256" key="1">
    <source>
        <dbReference type="ARBA" id="ARBA00001936"/>
    </source>
</evidence>
<dbReference type="SUPFAM" id="SSF52440">
    <property type="entry name" value="PreATP-grasp domain"/>
    <property type="match status" value="1"/>
</dbReference>
<evidence type="ECO:0000256" key="7">
    <source>
        <dbReference type="ARBA" id="ARBA00022741"/>
    </source>
</evidence>
<dbReference type="GO" id="GO:0004637">
    <property type="term" value="F:phosphoribosylamine-glycine ligase activity"/>
    <property type="evidence" value="ECO:0007669"/>
    <property type="project" value="UniProtKB-UniRule"/>
</dbReference>
<name>A0A511V9P5_9BACL</name>
<evidence type="ECO:0000313" key="18">
    <source>
        <dbReference type="Proteomes" id="UP000321157"/>
    </source>
</evidence>
<evidence type="ECO:0000256" key="11">
    <source>
        <dbReference type="ARBA" id="ARBA00038345"/>
    </source>
</evidence>
<dbReference type="InterPro" id="IPR000115">
    <property type="entry name" value="PRibGlycinamide_synth"/>
</dbReference>
<dbReference type="FunFam" id="3.40.50.20:FF:000006">
    <property type="entry name" value="Phosphoribosylamine--glycine ligase, chloroplastic"/>
    <property type="match status" value="1"/>
</dbReference>
<dbReference type="EC" id="6.3.4.13" evidence="4 14"/>
<dbReference type="HAMAP" id="MF_00138">
    <property type="entry name" value="GARS"/>
    <property type="match status" value="1"/>
</dbReference>
<dbReference type="Pfam" id="PF02843">
    <property type="entry name" value="GARS_C"/>
    <property type="match status" value="1"/>
</dbReference>
<keyword evidence="10" id="KW-0464">Manganese</keyword>
<dbReference type="InterPro" id="IPR020561">
    <property type="entry name" value="PRibGlycinamid_synth_ATP-grasp"/>
</dbReference>
<keyword evidence="9 15" id="KW-0067">ATP-binding</keyword>
<comment type="pathway">
    <text evidence="3 14">Purine metabolism; IMP biosynthesis via de novo pathway; N(1)-(5-phospho-D-ribosyl)glycinamide from 5-phospho-alpha-D-ribose 1-diphosphate: step 2/2.</text>
</comment>